<dbReference type="Pfam" id="PF13768">
    <property type="entry name" value="VWA_3"/>
    <property type="match status" value="1"/>
</dbReference>
<dbReference type="EMBL" id="JACHGT010000003">
    <property type="protein sequence ID" value="MBB6033664.1"/>
    <property type="molecule type" value="Genomic_DNA"/>
</dbReference>
<dbReference type="Proteomes" id="UP000548476">
    <property type="component" value="Unassembled WGS sequence"/>
</dbReference>
<evidence type="ECO:0000313" key="3">
    <source>
        <dbReference type="EMBL" id="MBB6033664.1"/>
    </source>
</evidence>
<reference evidence="3 4" key="1">
    <citation type="submission" date="2020-08" db="EMBL/GenBank/DDBJ databases">
        <title>Genomic Encyclopedia of Type Strains, Phase IV (KMG-IV): sequencing the most valuable type-strain genomes for metagenomic binning, comparative biology and taxonomic classification.</title>
        <authorList>
            <person name="Goeker M."/>
        </authorList>
    </citation>
    <scope>NUCLEOTIDE SEQUENCE [LARGE SCALE GENOMIC DNA]</scope>
    <source>
        <strain evidence="3 4">YIM 65646</strain>
    </source>
</reference>
<protein>
    <submittedName>
        <fullName evidence="3">Uncharacterized protein YegL</fullName>
    </submittedName>
</protein>
<dbReference type="RefSeq" id="WP_184786549.1">
    <property type="nucleotide sequence ID" value="NZ_BONT01000013.1"/>
</dbReference>
<feature type="domain" description="VWFA" evidence="2">
    <location>
        <begin position="50"/>
        <end position="223"/>
    </location>
</feature>
<dbReference type="SMART" id="SM00327">
    <property type="entry name" value="VWA"/>
    <property type="match status" value="1"/>
</dbReference>
<organism evidence="3 4">
    <name type="scientific">Phytomonospora endophytica</name>
    <dbReference type="NCBI Taxonomy" id="714109"/>
    <lineage>
        <taxon>Bacteria</taxon>
        <taxon>Bacillati</taxon>
        <taxon>Actinomycetota</taxon>
        <taxon>Actinomycetes</taxon>
        <taxon>Micromonosporales</taxon>
        <taxon>Micromonosporaceae</taxon>
        <taxon>Phytomonospora</taxon>
    </lineage>
</organism>
<keyword evidence="4" id="KW-1185">Reference proteome</keyword>
<dbReference type="Pfam" id="PF18571">
    <property type="entry name" value="VWA_3_C"/>
    <property type="match status" value="1"/>
</dbReference>
<name>A0A841FCY5_9ACTN</name>
<evidence type="ECO:0000259" key="2">
    <source>
        <dbReference type="SMART" id="SM00327"/>
    </source>
</evidence>
<accession>A0A841FCY5</accession>
<comment type="caution">
    <text evidence="3">The sequence shown here is derived from an EMBL/GenBank/DDBJ whole genome shotgun (WGS) entry which is preliminary data.</text>
</comment>
<evidence type="ECO:0000256" key="1">
    <source>
        <dbReference type="SAM" id="MobiDB-lite"/>
    </source>
</evidence>
<dbReference type="SUPFAM" id="SSF53300">
    <property type="entry name" value="vWA-like"/>
    <property type="match status" value="1"/>
</dbReference>
<dbReference type="CDD" id="cd00198">
    <property type="entry name" value="vWFA"/>
    <property type="match status" value="1"/>
</dbReference>
<dbReference type="InterPro" id="IPR041176">
    <property type="entry name" value="VWA_3_C"/>
</dbReference>
<dbReference type="Gene3D" id="2.60.40.3670">
    <property type="match status" value="1"/>
</dbReference>
<dbReference type="InterPro" id="IPR036465">
    <property type="entry name" value="vWFA_dom_sf"/>
</dbReference>
<gene>
    <name evidence="3" type="ORF">HNR73_001514</name>
</gene>
<proteinExistence type="predicted"/>
<dbReference type="Gene3D" id="3.40.50.410">
    <property type="entry name" value="von Willebrand factor, type A domain"/>
    <property type="match status" value="1"/>
</dbReference>
<dbReference type="InterPro" id="IPR002035">
    <property type="entry name" value="VWF_A"/>
</dbReference>
<evidence type="ECO:0000313" key="4">
    <source>
        <dbReference type="Proteomes" id="UP000548476"/>
    </source>
</evidence>
<dbReference type="Gene3D" id="1.20.120.1690">
    <property type="match status" value="1"/>
</dbReference>
<dbReference type="AlphaFoldDB" id="A0A841FCY5"/>
<sequence>MNQAPNFQLEVDYNHFLAAGARVVDAIVTVSTTEGEPGAPGTPATPPATSMAQVIMLDCSGSMIGQKIIEARRAVVTAIDTLRDGTPFAVIAGTDKAWMAYPQNIGTVTASAQTRAAAKAAVGRLEAFGGTAIGSWLRLANQVLDTVEAEVKHAILLTDGDDLHETPQELTDILAACATRFTCDCRGVGREWKHEVLLKISSAMLGTVEGLVDPTALATDFRAMTENAMGKTVGNASLRVWSPAGSKVKLVKQVNPTIEDLTERATEVNARTADYPIGAWGPGESRDFHVCLDIPTGEIGEAPRLATRIKIVTGDTDLAEHAVTVEWTEESTLFTEINARVAHYTGQEELATAILQGVAAFKNDERELATEKLGRAVALATESEHTQALSALGALVEIDDASTGTVRLKSDAKSIDAEIAGVRSTTTVALRRRAEDEGGTKTEASADPDV</sequence>
<feature type="region of interest" description="Disordered" evidence="1">
    <location>
        <begin position="430"/>
        <end position="450"/>
    </location>
</feature>